<dbReference type="RefSeq" id="WP_110573947.1">
    <property type="nucleotide sequence ID" value="NZ_PIPV01000003.1"/>
</dbReference>
<dbReference type="GO" id="GO:0046872">
    <property type="term" value="F:metal ion binding"/>
    <property type="evidence" value="ECO:0007669"/>
    <property type="project" value="UniProtKB-KW"/>
</dbReference>
<keyword evidence="9" id="KW-1185">Reference proteome</keyword>
<name>A0A432Y8N7_9GAMM</name>
<dbReference type="InterPro" id="IPR000092">
    <property type="entry name" value="Polyprenyl_synt"/>
</dbReference>
<keyword evidence="5" id="KW-0460">Magnesium</keyword>
<dbReference type="Pfam" id="PF00348">
    <property type="entry name" value="polyprenyl_synt"/>
    <property type="match status" value="1"/>
</dbReference>
<dbReference type="GO" id="GO:0005737">
    <property type="term" value="C:cytoplasm"/>
    <property type="evidence" value="ECO:0007669"/>
    <property type="project" value="UniProtKB-ARBA"/>
</dbReference>
<dbReference type="InterPro" id="IPR008949">
    <property type="entry name" value="Isoprenoid_synthase_dom_sf"/>
</dbReference>
<dbReference type="GO" id="GO:0004659">
    <property type="term" value="F:prenyltransferase activity"/>
    <property type="evidence" value="ECO:0007669"/>
    <property type="project" value="InterPro"/>
</dbReference>
<evidence type="ECO:0000256" key="3">
    <source>
        <dbReference type="ARBA" id="ARBA00022679"/>
    </source>
</evidence>
<evidence type="ECO:0000313" key="8">
    <source>
        <dbReference type="EMBL" id="RUO57251.1"/>
    </source>
</evidence>
<dbReference type="PROSITE" id="PS00444">
    <property type="entry name" value="POLYPRENYL_SYNTHASE_2"/>
    <property type="match status" value="1"/>
</dbReference>
<keyword evidence="4" id="KW-0479">Metal-binding</keyword>
<dbReference type="SFLD" id="SFLDS00005">
    <property type="entry name" value="Isoprenoid_Synthase_Type_I"/>
    <property type="match status" value="1"/>
</dbReference>
<dbReference type="OrthoDB" id="9805316at2"/>
<comment type="similarity">
    <text evidence="2 7">Belongs to the FPP/GGPP synthase family.</text>
</comment>
<evidence type="ECO:0000256" key="4">
    <source>
        <dbReference type="ARBA" id="ARBA00022723"/>
    </source>
</evidence>
<dbReference type="NCBIfam" id="NF007877">
    <property type="entry name" value="PRK10581.1"/>
    <property type="match status" value="1"/>
</dbReference>
<dbReference type="GO" id="GO:0008654">
    <property type="term" value="P:phospholipid biosynthetic process"/>
    <property type="evidence" value="ECO:0007669"/>
    <property type="project" value="UniProtKB-ARBA"/>
</dbReference>
<evidence type="ECO:0000256" key="2">
    <source>
        <dbReference type="ARBA" id="ARBA00006706"/>
    </source>
</evidence>
<dbReference type="Gene3D" id="1.10.600.10">
    <property type="entry name" value="Farnesyl Diphosphate Synthase"/>
    <property type="match status" value="1"/>
</dbReference>
<comment type="cofactor">
    <cofactor evidence="1">
        <name>Mg(2+)</name>
        <dbReference type="ChEBI" id="CHEBI:18420"/>
    </cofactor>
</comment>
<gene>
    <name evidence="8" type="ORF">CWE25_06170</name>
</gene>
<dbReference type="Proteomes" id="UP000287330">
    <property type="component" value="Unassembled WGS sequence"/>
</dbReference>
<dbReference type="InterPro" id="IPR053378">
    <property type="entry name" value="Prenyl_diphosphate_synthase"/>
</dbReference>
<dbReference type="PANTHER" id="PTHR43281">
    <property type="entry name" value="FARNESYL DIPHOSPHATE SYNTHASE"/>
    <property type="match status" value="1"/>
</dbReference>
<dbReference type="EMBL" id="PIPV01000003">
    <property type="protein sequence ID" value="RUO57251.1"/>
    <property type="molecule type" value="Genomic_DNA"/>
</dbReference>
<evidence type="ECO:0000256" key="7">
    <source>
        <dbReference type="RuleBase" id="RU004466"/>
    </source>
</evidence>
<comment type="caution">
    <text evidence="8">The sequence shown here is derived from an EMBL/GenBank/DDBJ whole genome shotgun (WGS) entry which is preliminary data.</text>
</comment>
<sequence>MNIKQFTADVRTSVDKRLDQLIATHLAPSDLKEAMAYGVLLGGKRIRPFLTMTVAELCGADSDDALDAACAVELIHAYSLIHDDLPAMDDDELRRGHPTCHIKFGEATAILAGDALQTLAFEVLSQMKSERLPAERRIQMIHQLATASGAKGMCLGQALDLNATGQSINEQALETIHRHKTGALIRSAAALGALSGSEDSQQYLDDFCDFASWIGLAYQVYDDILDVVGNTEVMGKPQGSDQAHHKATYVALLGLDGANKKLMSLHQQALLSLNKIPYNTQKLKTFSEILLQRDH</sequence>
<evidence type="ECO:0000256" key="5">
    <source>
        <dbReference type="ARBA" id="ARBA00022842"/>
    </source>
</evidence>
<protein>
    <submittedName>
        <fullName evidence="8">(2E,6E)-farnesyl diphosphate synthase</fullName>
    </submittedName>
</protein>
<keyword evidence="6" id="KW-0414">Isoprene biosynthesis</keyword>
<dbReference type="CDD" id="cd00685">
    <property type="entry name" value="Trans_IPPS_HT"/>
    <property type="match status" value="1"/>
</dbReference>
<organism evidence="8 9">
    <name type="scientific">Idiomarina fontislapidosi</name>
    <dbReference type="NCBI Taxonomy" id="263723"/>
    <lineage>
        <taxon>Bacteria</taxon>
        <taxon>Pseudomonadati</taxon>
        <taxon>Pseudomonadota</taxon>
        <taxon>Gammaproteobacteria</taxon>
        <taxon>Alteromonadales</taxon>
        <taxon>Idiomarinaceae</taxon>
        <taxon>Idiomarina</taxon>
    </lineage>
</organism>
<dbReference type="AlphaFoldDB" id="A0A432Y8N7"/>
<dbReference type="PROSITE" id="PS00723">
    <property type="entry name" value="POLYPRENYL_SYNTHASE_1"/>
    <property type="match status" value="1"/>
</dbReference>
<dbReference type="FunFam" id="1.10.600.10:FF:000001">
    <property type="entry name" value="Geranylgeranyl diphosphate synthase"/>
    <property type="match status" value="1"/>
</dbReference>
<evidence type="ECO:0000256" key="6">
    <source>
        <dbReference type="ARBA" id="ARBA00023229"/>
    </source>
</evidence>
<dbReference type="GO" id="GO:0016114">
    <property type="term" value="P:terpenoid biosynthetic process"/>
    <property type="evidence" value="ECO:0007669"/>
    <property type="project" value="UniProtKB-ARBA"/>
</dbReference>
<dbReference type="NCBIfam" id="NF045485">
    <property type="entry name" value="FPPsyn"/>
    <property type="match status" value="1"/>
</dbReference>
<dbReference type="PANTHER" id="PTHR43281:SF1">
    <property type="entry name" value="FARNESYL DIPHOSPHATE SYNTHASE"/>
    <property type="match status" value="1"/>
</dbReference>
<evidence type="ECO:0000313" key="9">
    <source>
        <dbReference type="Proteomes" id="UP000287330"/>
    </source>
</evidence>
<dbReference type="InterPro" id="IPR033749">
    <property type="entry name" value="Polyprenyl_synt_CS"/>
</dbReference>
<reference evidence="9" key="1">
    <citation type="journal article" date="2018" name="Front. Microbiol.">
        <title>Genome-Based Analysis Reveals the Taxonomy and Diversity of the Family Idiomarinaceae.</title>
        <authorList>
            <person name="Liu Y."/>
            <person name="Lai Q."/>
            <person name="Shao Z."/>
        </authorList>
    </citation>
    <scope>NUCLEOTIDE SEQUENCE [LARGE SCALE GENOMIC DNA]</scope>
    <source>
        <strain evidence="9">F23</strain>
    </source>
</reference>
<dbReference type="SUPFAM" id="SSF48576">
    <property type="entry name" value="Terpenoid synthases"/>
    <property type="match status" value="1"/>
</dbReference>
<keyword evidence="3 7" id="KW-0808">Transferase</keyword>
<accession>A0A432Y8N7</accession>
<dbReference type="SFLD" id="SFLDG01017">
    <property type="entry name" value="Polyprenyl_Transferase_Like"/>
    <property type="match status" value="1"/>
</dbReference>
<proteinExistence type="inferred from homology"/>
<evidence type="ECO:0000256" key="1">
    <source>
        <dbReference type="ARBA" id="ARBA00001946"/>
    </source>
</evidence>